<dbReference type="Pfam" id="PF12680">
    <property type="entry name" value="SnoaL_2"/>
    <property type="match status" value="1"/>
</dbReference>
<gene>
    <name evidence="2" type="ORF">LCGC14_1075710</name>
</gene>
<evidence type="ECO:0000313" key="2">
    <source>
        <dbReference type="EMBL" id="KKN06597.1"/>
    </source>
</evidence>
<sequence length="147" mass="16667">MIGVLVEKRKIRDGFNHLNEGDVKALLSRWAEDATLSYPDNMPAVSGVFTGKKTIEEWFTRFFEVFPKRIFTVKSVSVENIFDFIGTNTVTVEWDVIVTNREGKEFKNRGVTVIKSVNGSATSVSDYYFDIDTLREAWGEEKGLEAA</sequence>
<dbReference type="SUPFAM" id="SSF54427">
    <property type="entry name" value="NTF2-like"/>
    <property type="match status" value="1"/>
</dbReference>
<dbReference type="InterPro" id="IPR032710">
    <property type="entry name" value="NTF2-like_dom_sf"/>
</dbReference>
<protein>
    <recommendedName>
        <fullName evidence="1">SnoaL-like domain-containing protein</fullName>
    </recommendedName>
</protein>
<reference evidence="2" key="1">
    <citation type="journal article" date="2015" name="Nature">
        <title>Complex archaea that bridge the gap between prokaryotes and eukaryotes.</title>
        <authorList>
            <person name="Spang A."/>
            <person name="Saw J.H."/>
            <person name="Jorgensen S.L."/>
            <person name="Zaremba-Niedzwiedzka K."/>
            <person name="Martijn J."/>
            <person name="Lind A.E."/>
            <person name="van Eijk R."/>
            <person name="Schleper C."/>
            <person name="Guy L."/>
            <person name="Ettema T.J."/>
        </authorList>
    </citation>
    <scope>NUCLEOTIDE SEQUENCE</scope>
</reference>
<dbReference type="AlphaFoldDB" id="A0A0F9N471"/>
<dbReference type="Gene3D" id="3.10.450.50">
    <property type="match status" value="1"/>
</dbReference>
<evidence type="ECO:0000259" key="1">
    <source>
        <dbReference type="Pfam" id="PF12680"/>
    </source>
</evidence>
<organism evidence="2">
    <name type="scientific">marine sediment metagenome</name>
    <dbReference type="NCBI Taxonomy" id="412755"/>
    <lineage>
        <taxon>unclassified sequences</taxon>
        <taxon>metagenomes</taxon>
        <taxon>ecological metagenomes</taxon>
    </lineage>
</organism>
<accession>A0A0F9N471</accession>
<dbReference type="InterPro" id="IPR037401">
    <property type="entry name" value="SnoaL-like"/>
</dbReference>
<name>A0A0F9N471_9ZZZZ</name>
<dbReference type="EMBL" id="LAZR01004672">
    <property type="protein sequence ID" value="KKN06597.1"/>
    <property type="molecule type" value="Genomic_DNA"/>
</dbReference>
<feature type="domain" description="SnoaL-like" evidence="1">
    <location>
        <begin position="12"/>
        <end position="121"/>
    </location>
</feature>
<proteinExistence type="predicted"/>
<comment type="caution">
    <text evidence="2">The sequence shown here is derived from an EMBL/GenBank/DDBJ whole genome shotgun (WGS) entry which is preliminary data.</text>
</comment>